<evidence type="ECO:0000256" key="10">
    <source>
        <dbReference type="ARBA" id="ARBA00079583"/>
    </source>
</evidence>
<dbReference type="Pfam" id="PF00169">
    <property type="entry name" value="PH"/>
    <property type="match status" value="1"/>
</dbReference>
<evidence type="ECO:0000313" key="17">
    <source>
        <dbReference type="Proteomes" id="UP000694906"/>
    </source>
</evidence>
<accession>A0A0P6J0C0</accession>
<evidence type="ECO:0000313" key="16">
    <source>
        <dbReference type="EMBL" id="JAN97775.1"/>
    </source>
</evidence>
<evidence type="ECO:0000256" key="12">
    <source>
        <dbReference type="PROSITE-ProRule" id="PRU00168"/>
    </source>
</evidence>
<dbReference type="InterPro" id="IPR011993">
    <property type="entry name" value="PH-like_dom_sf"/>
</dbReference>
<dbReference type="GO" id="GO:0007265">
    <property type="term" value="P:Ras protein signal transduction"/>
    <property type="evidence" value="ECO:0007669"/>
    <property type="project" value="TreeGrafter"/>
</dbReference>
<keyword evidence="4" id="KW-0963">Cytoplasm</keyword>
<dbReference type="PROSITE" id="PS50009">
    <property type="entry name" value="RASGEF_CAT"/>
    <property type="match status" value="1"/>
</dbReference>
<dbReference type="CTD" id="9649"/>
<evidence type="ECO:0000256" key="13">
    <source>
        <dbReference type="SAM" id="MobiDB-lite"/>
    </source>
</evidence>
<comment type="subcellular location">
    <subcellularLocation>
        <location evidence="1">Cell membrane</location>
    </subcellularLocation>
    <subcellularLocation>
        <location evidence="2">Cytoplasm</location>
    </subcellularLocation>
</comment>
<evidence type="ECO:0000256" key="1">
    <source>
        <dbReference type="ARBA" id="ARBA00004236"/>
    </source>
</evidence>
<dbReference type="InterPro" id="IPR023578">
    <property type="entry name" value="Ras_GEF_dom_sf"/>
</dbReference>
<keyword evidence="3" id="KW-1003">Cell membrane</keyword>
<protein>
    <recommendedName>
        <fullName evidence="8">Ras-specific guanine nucleotide-releasing factor RalGPS1</fullName>
    </recommendedName>
    <alternativeName>
        <fullName evidence="11">Ral GEF with PH domain and SH3-binding motif 1</fullName>
    </alternativeName>
    <alternativeName>
        <fullName evidence="9">Ral guanine nucleotide exchange factor 2</fullName>
    </alternativeName>
    <alternativeName>
        <fullName evidence="10">RalA exchange factor RalGPS1</fullName>
    </alternativeName>
</protein>
<dbReference type="FunFam" id="1.10.840.10:FF:000010">
    <property type="entry name" value="ras-specific guanine nucleotide-releasing factor RalGPS1 isoform X1"/>
    <property type="match status" value="1"/>
</dbReference>
<feature type="domain" description="Ras-GEF" evidence="15">
    <location>
        <begin position="50"/>
        <end position="289"/>
    </location>
</feature>
<dbReference type="GO" id="GO:0005886">
    <property type="term" value="C:plasma membrane"/>
    <property type="evidence" value="ECO:0007669"/>
    <property type="project" value="UniProtKB-SubCell"/>
</dbReference>
<keyword evidence="17" id="KW-1185">Reference proteome</keyword>
<dbReference type="Gene3D" id="2.30.29.30">
    <property type="entry name" value="Pleckstrin-homology domain (PH domain)/Phosphotyrosine-binding domain (PTB)"/>
    <property type="match status" value="1"/>
</dbReference>
<dbReference type="GO" id="GO:0005737">
    <property type="term" value="C:cytoplasm"/>
    <property type="evidence" value="ECO:0007669"/>
    <property type="project" value="UniProtKB-SubCell"/>
</dbReference>
<evidence type="ECO:0000256" key="7">
    <source>
        <dbReference type="ARBA" id="ARBA00064959"/>
    </source>
</evidence>
<organism evidence="16">
    <name type="scientific">Heterocephalus glaber</name>
    <name type="common">Naked mole rat</name>
    <dbReference type="NCBI Taxonomy" id="10181"/>
    <lineage>
        <taxon>Eukaryota</taxon>
        <taxon>Metazoa</taxon>
        <taxon>Chordata</taxon>
        <taxon>Craniata</taxon>
        <taxon>Vertebrata</taxon>
        <taxon>Euteleostomi</taxon>
        <taxon>Mammalia</taxon>
        <taxon>Eutheria</taxon>
        <taxon>Euarchontoglires</taxon>
        <taxon>Glires</taxon>
        <taxon>Rodentia</taxon>
        <taxon>Hystricomorpha</taxon>
        <taxon>Bathyergidae</taxon>
        <taxon>Heterocephalus</taxon>
    </lineage>
</organism>
<gene>
    <name evidence="16" type="primary">RALGPS1</name>
    <name evidence="18" type="synonym">Ralgps1</name>
</gene>
<reference evidence="18" key="2">
    <citation type="submission" date="2025-04" db="UniProtKB">
        <authorList>
            <consortium name="RefSeq"/>
        </authorList>
    </citation>
    <scope>IDENTIFICATION</scope>
</reference>
<dbReference type="AlphaFoldDB" id="A0A0P6J0C0"/>
<keyword evidence="6" id="KW-0472">Membrane</keyword>
<dbReference type="SUPFAM" id="SSF50729">
    <property type="entry name" value="PH domain-like"/>
    <property type="match status" value="1"/>
</dbReference>
<evidence type="ECO:0000259" key="15">
    <source>
        <dbReference type="PROSITE" id="PS50009"/>
    </source>
</evidence>
<name>A0A0P6J0C0_HETGA</name>
<feature type="region of interest" description="Disordered" evidence="13">
    <location>
        <begin position="289"/>
        <end position="346"/>
    </location>
</feature>
<reference evidence="16" key="1">
    <citation type="submission" date="2015-10" db="EMBL/GenBank/DDBJ databases">
        <title>FRAMA: From RNA-seq data to annotated mRNA assemblies.</title>
        <authorList>
            <person name="Bens M."/>
            <person name="Sahm A."/>
            <person name="Jahn N."/>
            <person name="Morhart M."/>
            <person name="Holtze S."/>
            <person name="Hildebrandt T.B."/>
            <person name="Platzer M."/>
            <person name="Szafranski K."/>
        </authorList>
    </citation>
    <scope>NUCLEOTIDE SEQUENCE</scope>
    <source>
        <tissue evidence="16">Cerebellum</tissue>
    </source>
</reference>
<dbReference type="Gene3D" id="1.10.840.10">
    <property type="entry name" value="Ras guanine-nucleotide exchange factors catalytic domain"/>
    <property type="match status" value="1"/>
</dbReference>
<comment type="subunit">
    <text evidence="7">Interacts with the SH3 domains of GRB2, NCK1, PLCG1 and SRC.</text>
</comment>
<dbReference type="InterPro" id="IPR008937">
    <property type="entry name" value="Ras-like_GEF"/>
</dbReference>
<dbReference type="PANTHER" id="PTHR23113:SF167">
    <property type="entry name" value="RAS-SPECIFIC GUANINE NUCLEOTIDE-RELEASING FACTOR RALGPS1"/>
    <property type="match status" value="1"/>
</dbReference>
<dbReference type="Pfam" id="PF00617">
    <property type="entry name" value="RasGEF"/>
    <property type="match status" value="1"/>
</dbReference>
<evidence type="ECO:0000256" key="8">
    <source>
        <dbReference type="ARBA" id="ARBA00073644"/>
    </source>
</evidence>
<evidence type="ECO:0000313" key="18">
    <source>
        <dbReference type="RefSeq" id="XP_004849412.1"/>
    </source>
</evidence>
<dbReference type="InterPro" id="IPR036964">
    <property type="entry name" value="RASGEF_cat_dom_sf"/>
</dbReference>
<dbReference type="InterPro" id="IPR001895">
    <property type="entry name" value="RASGEF_cat_dom"/>
</dbReference>
<evidence type="ECO:0000256" key="5">
    <source>
        <dbReference type="ARBA" id="ARBA00022658"/>
    </source>
</evidence>
<dbReference type="Proteomes" id="UP000694906">
    <property type="component" value="Unplaced"/>
</dbReference>
<dbReference type="PROSITE" id="PS50003">
    <property type="entry name" value="PH_DOMAIN"/>
    <property type="match status" value="1"/>
</dbReference>
<evidence type="ECO:0000256" key="3">
    <source>
        <dbReference type="ARBA" id="ARBA00022475"/>
    </source>
</evidence>
<dbReference type="GO" id="GO:0005085">
    <property type="term" value="F:guanyl-nucleotide exchange factor activity"/>
    <property type="evidence" value="ECO:0007669"/>
    <property type="project" value="UniProtKB-KW"/>
</dbReference>
<dbReference type="InterPro" id="IPR001849">
    <property type="entry name" value="PH_domain"/>
</dbReference>
<dbReference type="CDD" id="cd00155">
    <property type="entry name" value="RasGEF"/>
    <property type="match status" value="1"/>
</dbReference>
<dbReference type="GeneID" id="101702649"/>
<keyword evidence="5 12" id="KW-0344">Guanine-nucleotide releasing factor</keyword>
<dbReference type="EMBL" id="GEBF01005857">
    <property type="protein sequence ID" value="JAN97775.1"/>
    <property type="molecule type" value="Transcribed_RNA"/>
</dbReference>
<dbReference type="SMART" id="SM00233">
    <property type="entry name" value="PH"/>
    <property type="match status" value="1"/>
</dbReference>
<sequence>MYKRNGLMASVLVTSATPQGSSSSDSLEGQSCDYASKSYDAVVFDVLKVTPEEFASQITLMDIPVFKAIQPEELASCGWSKKEKHSLAPNVVAFTRRFNQVSFWVVREILTAQTLKIRAEILSHFVKIAKKLLELNNLHSLMSVVSALQSAPIFRLTKTWALLNRKDKTTFEKLDYLMSKEDNYKRTREYIRSLKMVPSIPYLGIYLLDLIYIDSAYPASGSIMENEQRSNQMNNILRIIADLQVSCSYDHLTTLPHVQKYLKSVRYIEELQKFVEDDNYKLSLRIEPGSSSPRLVSSKEDLAGPSVGSSSARFRRRPTCPDASVAGSLPTPPVPRHRKSHSLGNNRGRLYATLGPNWRVPVQNSPRTRSCAYSPTSPCTCTLGSSAAVPTMEGPLRRKTLLKEGRKPALSSWTRYWVILSGSTLLYYGAKSLRGTDRKHYKSTPGKKVSIMGWMVQLPDDPEHPDIFQLNNPDKGNVYKFQTGSRFHAILWHKHLDDACKSNRPQVKSPESCFSPEITFPPQGLELLRKQAPFFPQSPSALFPGTLSGSAISFEARHPLHSIEWSPAPELETW</sequence>
<dbReference type="SUPFAM" id="SSF48366">
    <property type="entry name" value="Ras GEF"/>
    <property type="match status" value="1"/>
</dbReference>
<dbReference type="PANTHER" id="PTHR23113">
    <property type="entry name" value="GUANINE NUCLEOTIDE EXCHANGE FACTOR"/>
    <property type="match status" value="1"/>
</dbReference>
<evidence type="ECO:0000256" key="9">
    <source>
        <dbReference type="ARBA" id="ARBA00079305"/>
    </source>
</evidence>
<evidence type="ECO:0000259" key="14">
    <source>
        <dbReference type="PROSITE" id="PS50003"/>
    </source>
</evidence>
<dbReference type="RefSeq" id="XP_004849412.1">
    <property type="nucleotide sequence ID" value="XM_004849355.2"/>
</dbReference>
<evidence type="ECO:0000256" key="4">
    <source>
        <dbReference type="ARBA" id="ARBA00022490"/>
    </source>
</evidence>
<evidence type="ECO:0000256" key="2">
    <source>
        <dbReference type="ARBA" id="ARBA00004496"/>
    </source>
</evidence>
<evidence type="ECO:0000256" key="11">
    <source>
        <dbReference type="ARBA" id="ARBA00081468"/>
    </source>
</evidence>
<feature type="domain" description="PH" evidence="14">
    <location>
        <begin position="389"/>
        <end position="501"/>
    </location>
</feature>
<dbReference type="FunFam" id="2.30.29.30:FF:000152">
    <property type="entry name" value="ras-specific guanine nucleotide-releasing factor RalGPS1 isoform X1"/>
    <property type="match status" value="1"/>
</dbReference>
<dbReference type="SMART" id="SM00147">
    <property type="entry name" value="RasGEF"/>
    <property type="match status" value="1"/>
</dbReference>
<dbReference type="OrthoDB" id="546434at2759"/>
<evidence type="ECO:0000256" key="6">
    <source>
        <dbReference type="ARBA" id="ARBA00023136"/>
    </source>
</evidence>
<proteinExistence type="predicted"/>
<dbReference type="CDD" id="cd13310">
    <property type="entry name" value="PH_RalGPS1_2"/>
    <property type="match status" value="1"/>
</dbReference>